<sequence length="157" mass="16966">MPLKGVPSILTPELLEILASMGHGDELLIADANFPASSQGVSKVLYMPGSSATELLEAILKLFPLDSFETYQATVMKQVNLEEDAPIVGEFQAILDHSYRTSDGASRGAAVERVERFAFYSRSKQVFAIISSGETRLYGNVIIKKGVIDGTGKTVIL</sequence>
<dbReference type="PANTHER" id="PTHR31690:SF4">
    <property type="entry name" value="FUCOSE MUTAROTASE"/>
    <property type="match status" value="1"/>
</dbReference>
<protein>
    <recommendedName>
        <fullName evidence="3">L-fucose mutarotase</fullName>
        <ecNumber evidence="3">5.1.3.29</ecNumber>
    </recommendedName>
</protein>
<dbReference type="InterPro" id="IPR050443">
    <property type="entry name" value="RbsD/FucU_mutarotase"/>
</dbReference>
<dbReference type="AlphaFoldDB" id="A0A6G0W6F1"/>
<comment type="caution">
    <text evidence="4">The sequence shown here is derived from an EMBL/GenBank/DDBJ whole genome shotgun (WGS) entry which is preliminary data.</text>
</comment>
<name>A0A6G0W6F1_9STRA</name>
<dbReference type="GO" id="GO:0036373">
    <property type="term" value="F:L-fucose mutarotase activity"/>
    <property type="evidence" value="ECO:0007669"/>
    <property type="project" value="UniProtKB-EC"/>
</dbReference>
<organism evidence="4 5">
    <name type="scientific">Aphanomyces euteiches</name>
    <dbReference type="NCBI Taxonomy" id="100861"/>
    <lineage>
        <taxon>Eukaryota</taxon>
        <taxon>Sar</taxon>
        <taxon>Stramenopiles</taxon>
        <taxon>Oomycota</taxon>
        <taxon>Saprolegniomycetes</taxon>
        <taxon>Saprolegniales</taxon>
        <taxon>Verrucalvaceae</taxon>
        <taxon>Aphanomyces</taxon>
    </lineage>
</organism>
<comment type="catalytic activity">
    <reaction evidence="2">
        <text>alpha-L-fucose = beta-L-fucose</text>
        <dbReference type="Rhea" id="RHEA:25580"/>
        <dbReference type="ChEBI" id="CHEBI:42548"/>
        <dbReference type="ChEBI" id="CHEBI:42589"/>
        <dbReference type="EC" id="5.1.3.29"/>
    </reaction>
</comment>
<evidence type="ECO:0000256" key="1">
    <source>
        <dbReference type="ARBA" id="ARBA00023235"/>
    </source>
</evidence>
<reference evidence="4 5" key="1">
    <citation type="submission" date="2019-07" db="EMBL/GenBank/DDBJ databases">
        <title>Genomics analysis of Aphanomyces spp. identifies a new class of oomycete effector associated with host adaptation.</title>
        <authorList>
            <person name="Gaulin E."/>
        </authorList>
    </citation>
    <scope>NUCLEOTIDE SEQUENCE [LARGE SCALE GENOMIC DNA]</scope>
    <source>
        <strain evidence="4 5">ATCC 201684</strain>
    </source>
</reference>
<dbReference type="Pfam" id="PF05025">
    <property type="entry name" value="RbsD_FucU"/>
    <property type="match status" value="1"/>
</dbReference>
<dbReference type="VEuPathDB" id="FungiDB:AeMF1_008631"/>
<dbReference type="SUPFAM" id="SSF102546">
    <property type="entry name" value="RbsD-like"/>
    <property type="match status" value="1"/>
</dbReference>
<dbReference type="EC" id="5.1.3.29" evidence="3"/>
<dbReference type="GO" id="GO:0042806">
    <property type="term" value="F:fucose binding"/>
    <property type="evidence" value="ECO:0007669"/>
    <property type="project" value="TreeGrafter"/>
</dbReference>
<proteinExistence type="predicted"/>
<keyword evidence="5" id="KW-1185">Reference proteome</keyword>
<evidence type="ECO:0000313" key="5">
    <source>
        <dbReference type="Proteomes" id="UP000481153"/>
    </source>
</evidence>
<accession>A0A6G0W6F1</accession>
<dbReference type="InterPro" id="IPR007721">
    <property type="entry name" value="RbsD_FucU"/>
</dbReference>
<dbReference type="Proteomes" id="UP000481153">
    <property type="component" value="Unassembled WGS sequence"/>
</dbReference>
<dbReference type="InterPro" id="IPR023750">
    <property type="entry name" value="RbsD-like_sf"/>
</dbReference>
<dbReference type="EMBL" id="VJMJ01000330">
    <property type="protein sequence ID" value="KAF0722607.1"/>
    <property type="molecule type" value="Genomic_DNA"/>
</dbReference>
<dbReference type="Gene3D" id="3.40.1650.10">
    <property type="entry name" value="RbsD-like domain"/>
    <property type="match status" value="1"/>
</dbReference>
<evidence type="ECO:0000256" key="3">
    <source>
        <dbReference type="ARBA" id="ARBA00038859"/>
    </source>
</evidence>
<evidence type="ECO:0000256" key="2">
    <source>
        <dbReference type="ARBA" id="ARBA00036324"/>
    </source>
</evidence>
<dbReference type="GO" id="GO:0006004">
    <property type="term" value="P:fucose metabolic process"/>
    <property type="evidence" value="ECO:0007669"/>
    <property type="project" value="TreeGrafter"/>
</dbReference>
<evidence type="ECO:0000313" key="4">
    <source>
        <dbReference type="EMBL" id="KAF0722607.1"/>
    </source>
</evidence>
<dbReference type="PANTHER" id="PTHR31690">
    <property type="entry name" value="FUCOSE MUTAROTASE"/>
    <property type="match status" value="1"/>
</dbReference>
<keyword evidence="1" id="KW-0413">Isomerase</keyword>
<gene>
    <name evidence="4" type="ORF">Ae201684_018340</name>
</gene>